<name>K2QVB9_MACPH</name>
<evidence type="ECO:0000313" key="1">
    <source>
        <dbReference type="EMBL" id="EKG13606.1"/>
    </source>
</evidence>
<dbReference type="GO" id="GO:0016787">
    <property type="term" value="F:hydrolase activity"/>
    <property type="evidence" value="ECO:0007669"/>
    <property type="project" value="UniProtKB-KW"/>
</dbReference>
<dbReference type="AlphaFoldDB" id="K2QVB9"/>
<comment type="caution">
    <text evidence="1">The sequence shown here is derived from an EMBL/GenBank/DDBJ whole genome shotgun (WGS) entry which is preliminary data.</text>
</comment>
<reference evidence="1 2" key="1">
    <citation type="journal article" date="2012" name="BMC Genomics">
        <title>Tools to kill: Genome of one of the most destructive plant pathogenic fungi Macrophomina phaseolina.</title>
        <authorList>
            <person name="Islam M.S."/>
            <person name="Haque M.S."/>
            <person name="Islam M.M."/>
            <person name="Emdad E.M."/>
            <person name="Halim A."/>
            <person name="Hossen Q.M.M."/>
            <person name="Hossain M.Z."/>
            <person name="Ahmed B."/>
            <person name="Rahim S."/>
            <person name="Rahman M.S."/>
            <person name="Alam M.M."/>
            <person name="Hou S."/>
            <person name="Wan X."/>
            <person name="Saito J.A."/>
            <person name="Alam M."/>
        </authorList>
    </citation>
    <scope>NUCLEOTIDE SEQUENCE [LARGE SCALE GENOMIC DNA]</scope>
    <source>
        <strain evidence="1 2">MS6</strain>
    </source>
</reference>
<accession>K2QVB9</accession>
<dbReference type="OrthoDB" id="284184at2759"/>
<evidence type="ECO:0000313" key="2">
    <source>
        <dbReference type="Proteomes" id="UP000007129"/>
    </source>
</evidence>
<dbReference type="eggNOG" id="ENOG502STNN">
    <property type="taxonomic scope" value="Eukaryota"/>
</dbReference>
<dbReference type="HOGENOM" id="CLU_1518160_0_0_1"/>
<protein>
    <submittedName>
        <fullName evidence="1">Epoxide hydrolase, putative</fullName>
    </submittedName>
</protein>
<organism evidence="1 2">
    <name type="scientific">Macrophomina phaseolina (strain MS6)</name>
    <name type="common">Charcoal rot fungus</name>
    <dbReference type="NCBI Taxonomy" id="1126212"/>
    <lineage>
        <taxon>Eukaryota</taxon>
        <taxon>Fungi</taxon>
        <taxon>Dikarya</taxon>
        <taxon>Ascomycota</taxon>
        <taxon>Pezizomycotina</taxon>
        <taxon>Dothideomycetes</taxon>
        <taxon>Dothideomycetes incertae sedis</taxon>
        <taxon>Botryosphaeriales</taxon>
        <taxon>Botryosphaeriaceae</taxon>
        <taxon>Macrophomina</taxon>
    </lineage>
</organism>
<dbReference type="STRING" id="1126212.K2QVB9"/>
<dbReference type="EMBL" id="AHHD01000392">
    <property type="protein sequence ID" value="EKG13606.1"/>
    <property type="molecule type" value="Genomic_DNA"/>
</dbReference>
<gene>
    <name evidence="1" type="ORF">MPH_09238</name>
</gene>
<proteinExistence type="predicted"/>
<dbReference type="Proteomes" id="UP000007129">
    <property type="component" value="Unassembled WGS sequence"/>
</dbReference>
<sequence>MYQADFFLAHVFIDVGFAGPGALPTLANIEKINNSTMQEFGYPTMGYWYFYQEDDASEILDSHAEAVLSMFYTSTPAIWKQLFSPVGAFKSWLLSKEPAAVPTYITSEEKLVYARIRKAGGGFRNILKSYLAQLNNVNDADERSEFSIKILVSLPTKSTSVANRFPNPTPSALNNRK</sequence>
<keyword evidence="1" id="KW-0378">Hydrolase</keyword>
<dbReference type="VEuPathDB" id="FungiDB:MPH_09238"/>
<dbReference type="Gene3D" id="3.40.50.1820">
    <property type="entry name" value="alpha/beta hydrolase"/>
    <property type="match status" value="1"/>
</dbReference>
<dbReference type="InterPro" id="IPR029058">
    <property type="entry name" value="AB_hydrolase_fold"/>
</dbReference>
<dbReference type="InParanoid" id="K2QVB9"/>